<dbReference type="GO" id="GO:0003677">
    <property type="term" value="F:DNA binding"/>
    <property type="evidence" value="ECO:0007669"/>
    <property type="project" value="UniProtKB-UniRule"/>
</dbReference>
<feature type="compositionally biased region" description="Basic and acidic residues" evidence="3">
    <location>
        <begin position="173"/>
        <end position="194"/>
    </location>
</feature>
<feature type="coiled-coil region" evidence="2">
    <location>
        <begin position="49"/>
        <end position="76"/>
    </location>
</feature>
<feature type="region of interest" description="Disordered" evidence="3">
    <location>
        <begin position="173"/>
        <end position="224"/>
    </location>
</feature>
<evidence type="ECO:0000259" key="4">
    <source>
        <dbReference type="PROSITE" id="PS50118"/>
    </source>
</evidence>
<evidence type="ECO:0000256" key="1">
    <source>
        <dbReference type="PROSITE-ProRule" id="PRU00267"/>
    </source>
</evidence>
<reference evidence="5" key="1">
    <citation type="journal article" date="2021" name="Sci. Rep.">
        <title>Diploid genomic architecture of Nitzschia inconspicua, an elite biomass production diatom.</title>
        <authorList>
            <person name="Oliver A."/>
            <person name="Podell S."/>
            <person name="Pinowska A."/>
            <person name="Traller J.C."/>
            <person name="Smith S.R."/>
            <person name="McClure R."/>
            <person name="Beliaev A."/>
            <person name="Bohutskyi P."/>
            <person name="Hill E.A."/>
            <person name="Rabines A."/>
            <person name="Zheng H."/>
            <person name="Allen L.Z."/>
            <person name="Kuo A."/>
            <person name="Grigoriev I.V."/>
            <person name="Allen A.E."/>
            <person name="Hazlebeck D."/>
            <person name="Allen E.E."/>
        </authorList>
    </citation>
    <scope>NUCLEOTIDE SEQUENCE</scope>
    <source>
        <strain evidence="5">Hildebrandi</strain>
    </source>
</reference>
<feature type="compositionally biased region" description="Basic residues" evidence="3">
    <location>
        <begin position="108"/>
        <end position="134"/>
    </location>
</feature>
<dbReference type="OrthoDB" id="1919336at2759"/>
<dbReference type="PROSITE" id="PS50118">
    <property type="entry name" value="HMG_BOX_2"/>
    <property type="match status" value="1"/>
</dbReference>
<protein>
    <submittedName>
        <fullName evidence="5">HMG high mobility group box-containing protein</fullName>
    </submittedName>
</protein>
<keyword evidence="2" id="KW-0175">Coiled coil</keyword>
<evidence type="ECO:0000256" key="3">
    <source>
        <dbReference type="SAM" id="MobiDB-lite"/>
    </source>
</evidence>
<dbReference type="AlphaFoldDB" id="A0A9K3K5Z9"/>
<evidence type="ECO:0000313" key="7">
    <source>
        <dbReference type="Proteomes" id="UP000693970"/>
    </source>
</evidence>
<dbReference type="Proteomes" id="UP000693970">
    <property type="component" value="Unassembled WGS sequence"/>
</dbReference>
<keyword evidence="1" id="KW-0539">Nucleus</keyword>
<dbReference type="GO" id="GO:0005634">
    <property type="term" value="C:nucleus"/>
    <property type="evidence" value="ECO:0007669"/>
    <property type="project" value="UniProtKB-UniRule"/>
</dbReference>
<sequence length="224" mass="25287">MDYATSFAASEAAVAASEGHMNNADDDHSEDASDNNIASSRTAAVEAMISFLCTEANVAEERAERLRNEGKALAEQFGLDFNRYNKYKHHGPNSNEMAPLDEYGNPKYKGKKRGRKPKPRKRKHNPDREKRKHTGYTLFVHETHPLIKTENIGATNTQIVSIVAKRWRELPDSERDQWKERALATHEEETTHGDQEDEGYPNVKTVGGGDDSSLPPARKRTKRK</sequence>
<dbReference type="InterPro" id="IPR009071">
    <property type="entry name" value="HMG_box_dom"/>
</dbReference>
<evidence type="ECO:0000313" key="5">
    <source>
        <dbReference type="EMBL" id="KAG7337641.1"/>
    </source>
</evidence>
<comment type="caution">
    <text evidence="5">The sequence shown here is derived from an EMBL/GenBank/DDBJ whole genome shotgun (WGS) entry which is preliminary data.</text>
</comment>
<dbReference type="CDD" id="cd00084">
    <property type="entry name" value="HMG-box_SF"/>
    <property type="match status" value="1"/>
</dbReference>
<organism evidence="5 7">
    <name type="scientific">Nitzschia inconspicua</name>
    <dbReference type="NCBI Taxonomy" id="303405"/>
    <lineage>
        <taxon>Eukaryota</taxon>
        <taxon>Sar</taxon>
        <taxon>Stramenopiles</taxon>
        <taxon>Ochrophyta</taxon>
        <taxon>Bacillariophyta</taxon>
        <taxon>Bacillariophyceae</taxon>
        <taxon>Bacillariophycidae</taxon>
        <taxon>Bacillariales</taxon>
        <taxon>Bacillariaceae</taxon>
        <taxon>Nitzschia</taxon>
    </lineage>
</organism>
<name>A0A9K3K5Z9_9STRA</name>
<keyword evidence="1" id="KW-0238">DNA-binding</keyword>
<evidence type="ECO:0000256" key="2">
    <source>
        <dbReference type="SAM" id="Coils"/>
    </source>
</evidence>
<proteinExistence type="predicted"/>
<keyword evidence="7" id="KW-1185">Reference proteome</keyword>
<dbReference type="EMBL" id="JAGRRH010000078">
    <property type="protein sequence ID" value="KAG7337641.1"/>
    <property type="molecule type" value="Genomic_DNA"/>
</dbReference>
<feature type="DNA-binding region" description="HMG box" evidence="1">
    <location>
        <begin position="129"/>
        <end position="182"/>
    </location>
</feature>
<feature type="compositionally biased region" description="Low complexity" evidence="3">
    <location>
        <begin position="1"/>
        <end position="17"/>
    </location>
</feature>
<evidence type="ECO:0000313" key="6">
    <source>
        <dbReference type="EMBL" id="KAG7368236.1"/>
    </source>
</evidence>
<reference evidence="5" key="2">
    <citation type="submission" date="2021-04" db="EMBL/GenBank/DDBJ databases">
        <authorList>
            <person name="Podell S."/>
        </authorList>
    </citation>
    <scope>NUCLEOTIDE SEQUENCE</scope>
    <source>
        <strain evidence="5">Hildebrandi</strain>
    </source>
</reference>
<dbReference type="EMBL" id="JAGRRH010000006">
    <property type="protein sequence ID" value="KAG7368236.1"/>
    <property type="molecule type" value="Genomic_DNA"/>
</dbReference>
<accession>A0A9K3K5Z9</accession>
<dbReference type="SMART" id="SM00398">
    <property type="entry name" value="HMG"/>
    <property type="match status" value="1"/>
</dbReference>
<dbReference type="Pfam" id="PF00505">
    <property type="entry name" value="HMG_box"/>
    <property type="match status" value="1"/>
</dbReference>
<feature type="region of interest" description="Disordered" evidence="3">
    <location>
        <begin position="1"/>
        <end position="35"/>
    </location>
</feature>
<feature type="region of interest" description="Disordered" evidence="3">
    <location>
        <begin position="88"/>
        <end position="136"/>
    </location>
</feature>
<feature type="domain" description="HMG box" evidence="4">
    <location>
        <begin position="129"/>
        <end position="182"/>
    </location>
</feature>
<gene>
    <name evidence="5" type="ORF">IV203_011194</name>
    <name evidence="6" type="ORF">IV203_030979</name>
</gene>